<reference evidence="3 4" key="1">
    <citation type="submission" date="2018-11" db="EMBL/GenBank/DDBJ databases">
        <authorList>
            <consortium name="Pathogen Informatics"/>
        </authorList>
    </citation>
    <scope>NUCLEOTIDE SEQUENCE [LARGE SCALE GENOMIC DNA]</scope>
</reference>
<evidence type="ECO:0000313" key="3">
    <source>
        <dbReference type="EMBL" id="VDN30308.1"/>
    </source>
</evidence>
<dbReference type="Gene3D" id="1.10.506.10">
    <property type="entry name" value="GTPase Activation - p120gap, domain 1"/>
    <property type="match status" value="1"/>
</dbReference>
<name>A0A3P7N4Y2_DIBLA</name>
<organism evidence="3 4">
    <name type="scientific">Dibothriocephalus latus</name>
    <name type="common">Fish tapeworm</name>
    <name type="synonym">Diphyllobothrium latum</name>
    <dbReference type="NCBI Taxonomy" id="60516"/>
    <lineage>
        <taxon>Eukaryota</taxon>
        <taxon>Metazoa</taxon>
        <taxon>Spiralia</taxon>
        <taxon>Lophotrochozoa</taxon>
        <taxon>Platyhelminthes</taxon>
        <taxon>Cestoda</taxon>
        <taxon>Eucestoda</taxon>
        <taxon>Diphyllobothriidea</taxon>
        <taxon>Diphyllobothriidae</taxon>
        <taxon>Dibothriocephalus</taxon>
    </lineage>
</organism>
<dbReference type="Proteomes" id="UP000281553">
    <property type="component" value="Unassembled WGS sequence"/>
</dbReference>
<dbReference type="PROSITE" id="PS50018">
    <property type="entry name" value="RAS_GTPASE_ACTIV_2"/>
    <property type="match status" value="1"/>
</dbReference>
<evidence type="ECO:0000259" key="2">
    <source>
        <dbReference type="PROSITE" id="PS50018"/>
    </source>
</evidence>
<feature type="non-terminal residue" evidence="3">
    <location>
        <position position="142"/>
    </location>
</feature>
<dbReference type="SUPFAM" id="SSF48350">
    <property type="entry name" value="GTPase activation domain, GAP"/>
    <property type="match status" value="1"/>
</dbReference>
<dbReference type="InterPro" id="IPR001936">
    <property type="entry name" value="RasGAP_dom"/>
</dbReference>
<accession>A0A3P7N4Y2</accession>
<dbReference type="InterPro" id="IPR008936">
    <property type="entry name" value="Rho_GTPase_activation_prot"/>
</dbReference>
<sequence length="142" mass="16073">MDRGDSRLEVTANNALDVATPEPCVIPTLISTAERFFYALFTDPGISALPHSLCVVIQDFYQLLRREFPQQPSKNHMKYVGMNVLFRYLNSVVIAPDAFGLLLLSEDAKSIDDGDNTSRLFSNPERPNSRLERSQRRRLTAL</sequence>
<evidence type="ECO:0000256" key="1">
    <source>
        <dbReference type="SAM" id="MobiDB-lite"/>
    </source>
</evidence>
<feature type="region of interest" description="Disordered" evidence="1">
    <location>
        <begin position="114"/>
        <end position="142"/>
    </location>
</feature>
<protein>
    <recommendedName>
        <fullName evidence="2">Ras-GAP domain-containing protein</fullName>
    </recommendedName>
</protein>
<keyword evidence="4" id="KW-1185">Reference proteome</keyword>
<dbReference type="EMBL" id="UYRU01079634">
    <property type="protein sequence ID" value="VDN30308.1"/>
    <property type="molecule type" value="Genomic_DNA"/>
</dbReference>
<dbReference type="AlphaFoldDB" id="A0A3P7N4Y2"/>
<dbReference type="Pfam" id="PF00616">
    <property type="entry name" value="RasGAP"/>
    <property type="match status" value="1"/>
</dbReference>
<evidence type="ECO:0000313" key="4">
    <source>
        <dbReference type="Proteomes" id="UP000281553"/>
    </source>
</evidence>
<dbReference type="OrthoDB" id="6253623at2759"/>
<gene>
    <name evidence="3" type="ORF">DILT_LOCUS15515</name>
</gene>
<proteinExistence type="predicted"/>
<feature type="domain" description="Ras-GAP" evidence="2">
    <location>
        <begin position="1"/>
        <end position="142"/>
    </location>
</feature>